<keyword evidence="3 7" id="KW-0862">Zinc</keyword>
<dbReference type="PANTHER" id="PTHR33202:SF7">
    <property type="entry name" value="FERRIC UPTAKE REGULATION PROTEIN"/>
    <property type="match status" value="1"/>
</dbReference>
<feature type="binding site" evidence="7">
    <location>
        <position position="96"/>
    </location>
    <ligand>
        <name>Zn(2+)</name>
        <dbReference type="ChEBI" id="CHEBI:29105"/>
    </ligand>
</feature>
<dbReference type="GO" id="GO:0003700">
    <property type="term" value="F:DNA-binding transcription factor activity"/>
    <property type="evidence" value="ECO:0007669"/>
    <property type="project" value="InterPro"/>
</dbReference>
<keyword evidence="5" id="KW-0238">DNA-binding</keyword>
<evidence type="ECO:0000313" key="8">
    <source>
        <dbReference type="EMBL" id="CAA9585701.1"/>
    </source>
</evidence>
<evidence type="ECO:0000256" key="6">
    <source>
        <dbReference type="ARBA" id="ARBA00023163"/>
    </source>
</evidence>
<dbReference type="InterPro" id="IPR036390">
    <property type="entry name" value="WH_DNA-bd_sf"/>
</dbReference>
<dbReference type="Gene3D" id="1.10.10.10">
    <property type="entry name" value="Winged helix-like DNA-binding domain superfamily/Winged helix DNA-binding domain"/>
    <property type="match status" value="1"/>
</dbReference>
<protein>
    <recommendedName>
        <fullName evidence="9">Peroxide stress regulator PerR, FUR family</fullName>
    </recommendedName>
</protein>
<gene>
    <name evidence="8" type="ORF">AVDCRST_MAG18-3794</name>
</gene>
<sequence>MVATRYDHLLTRLRQDGFRLTPQRMAVLRVLSADTGHPTVEQVYDRVRTDYPTTSLATIYKTIDMLKGIGEVLELSVGESHRYDGRDPRPHPHLICEVCGTISDLTLDGPLGDAALLAAAALAIGGAAGYQDVRPQVEFRGRCASCQASVAADALAPPPAL</sequence>
<evidence type="ECO:0008006" key="9">
    <source>
        <dbReference type="Google" id="ProtNLM"/>
    </source>
</evidence>
<keyword evidence="6" id="KW-0804">Transcription</keyword>
<dbReference type="GO" id="GO:1900376">
    <property type="term" value="P:regulation of secondary metabolite biosynthetic process"/>
    <property type="evidence" value="ECO:0007669"/>
    <property type="project" value="TreeGrafter"/>
</dbReference>
<evidence type="ECO:0000256" key="2">
    <source>
        <dbReference type="ARBA" id="ARBA00022491"/>
    </source>
</evidence>
<dbReference type="Gene3D" id="3.30.1490.190">
    <property type="match status" value="1"/>
</dbReference>
<evidence type="ECO:0000256" key="1">
    <source>
        <dbReference type="ARBA" id="ARBA00007957"/>
    </source>
</evidence>
<dbReference type="CDD" id="cd07153">
    <property type="entry name" value="Fur_like"/>
    <property type="match status" value="1"/>
</dbReference>
<keyword evidence="7" id="KW-0479">Metal-binding</keyword>
<evidence type="ECO:0000256" key="3">
    <source>
        <dbReference type="ARBA" id="ARBA00022833"/>
    </source>
</evidence>
<accession>A0A6J4VUE0</accession>
<dbReference type="Pfam" id="PF01475">
    <property type="entry name" value="FUR"/>
    <property type="match status" value="1"/>
</dbReference>
<organism evidence="8">
    <name type="scientific">uncultured Thermomicrobiales bacterium</name>
    <dbReference type="NCBI Taxonomy" id="1645740"/>
    <lineage>
        <taxon>Bacteria</taxon>
        <taxon>Pseudomonadati</taxon>
        <taxon>Thermomicrobiota</taxon>
        <taxon>Thermomicrobia</taxon>
        <taxon>Thermomicrobiales</taxon>
        <taxon>environmental samples</taxon>
    </lineage>
</organism>
<dbReference type="PANTHER" id="PTHR33202">
    <property type="entry name" value="ZINC UPTAKE REGULATION PROTEIN"/>
    <property type="match status" value="1"/>
</dbReference>
<dbReference type="EMBL" id="CADCWN010000301">
    <property type="protein sequence ID" value="CAA9585701.1"/>
    <property type="molecule type" value="Genomic_DNA"/>
</dbReference>
<comment type="cofactor">
    <cofactor evidence="7">
        <name>Zn(2+)</name>
        <dbReference type="ChEBI" id="CHEBI:29105"/>
    </cofactor>
    <text evidence="7">Binds 1 zinc ion per subunit.</text>
</comment>
<dbReference type="AlphaFoldDB" id="A0A6J4VUE0"/>
<keyword evidence="2" id="KW-0678">Repressor</keyword>
<evidence type="ECO:0000256" key="4">
    <source>
        <dbReference type="ARBA" id="ARBA00023015"/>
    </source>
</evidence>
<dbReference type="GO" id="GO:0000976">
    <property type="term" value="F:transcription cis-regulatory region binding"/>
    <property type="evidence" value="ECO:0007669"/>
    <property type="project" value="TreeGrafter"/>
</dbReference>
<dbReference type="InterPro" id="IPR036388">
    <property type="entry name" value="WH-like_DNA-bd_sf"/>
</dbReference>
<dbReference type="InterPro" id="IPR043135">
    <property type="entry name" value="Fur_C"/>
</dbReference>
<feature type="binding site" evidence="7">
    <location>
        <position position="143"/>
    </location>
    <ligand>
        <name>Zn(2+)</name>
        <dbReference type="ChEBI" id="CHEBI:29105"/>
    </ligand>
</feature>
<evidence type="ECO:0000256" key="5">
    <source>
        <dbReference type="ARBA" id="ARBA00023125"/>
    </source>
</evidence>
<proteinExistence type="inferred from homology"/>
<feature type="binding site" evidence="7">
    <location>
        <position position="146"/>
    </location>
    <ligand>
        <name>Zn(2+)</name>
        <dbReference type="ChEBI" id="CHEBI:29105"/>
    </ligand>
</feature>
<dbReference type="SUPFAM" id="SSF46785">
    <property type="entry name" value="Winged helix' DNA-binding domain"/>
    <property type="match status" value="1"/>
</dbReference>
<dbReference type="InterPro" id="IPR002481">
    <property type="entry name" value="FUR"/>
</dbReference>
<dbReference type="GO" id="GO:0008270">
    <property type="term" value="F:zinc ion binding"/>
    <property type="evidence" value="ECO:0007669"/>
    <property type="project" value="TreeGrafter"/>
</dbReference>
<name>A0A6J4VUE0_9BACT</name>
<keyword evidence="4" id="KW-0805">Transcription regulation</keyword>
<feature type="binding site" evidence="7">
    <location>
        <position position="99"/>
    </location>
    <ligand>
        <name>Zn(2+)</name>
        <dbReference type="ChEBI" id="CHEBI:29105"/>
    </ligand>
</feature>
<reference evidence="8" key="1">
    <citation type="submission" date="2020-02" db="EMBL/GenBank/DDBJ databases">
        <authorList>
            <person name="Meier V. D."/>
        </authorList>
    </citation>
    <scope>NUCLEOTIDE SEQUENCE</scope>
    <source>
        <strain evidence="8">AVDCRST_MAG18</strain>
    </source>
</reference>
<evidence type="ECO:0000256" key="7">
    <source>
        <dbReference type="PIRSR" id="PIRSR602481-1"/>
    </source>
</evidence>
<comment type="similarity">
    <text evidence="1">Belongs to the Fur family.</text>
</comment>
<dbReference type="GO" id="GO:0045892">
    <property type="term" value="P:negative regulation of DNA-templated transcription"/>
    <property type="evidence" value="ECO:0007669"/>
    <property type="project" value="TreeGrafter"/>
</dbReference>